<accession>A0A6A1UYW7</accession>
<keyword evidence="2" id="KW-0472">Membrane</keyword>
<organism evidence="4 5">
    <name type="scientific">Morella rubra</name>
    <name type="common">Chinese bayberry</name>
    <dbReference type="NCBI Taxonomy" id="262757"/>
    <lineage>
        <taxon>Eukaryota</taxon>
        <taxon>Viridiplantae</taxon>
        <taxon>Streptophyta</taxon>
        <taxon>Embryophyta</taxon>
        <taxon>Tracheophyta</taxon>
        <taxon>Spermatophyta</taxon>
        <taxon>Magnoliopsida</taxon>
        <taxon>eudicotyledons</taxon>
        <taxon>Gunneridae</taxon>
        <taxon>Pentapetalae</taxon>
        <taxon>rosids</taxon>
        <taxon>fabids</taxon>
        <taxon>Fagales</taxon>
        <taxon>Myricaceae</taxon>
        <taxon>Morella</taxon>
    </lineage>
</organism>
<dbReference type="InterPro" id="IPR055280">
    <property type="entry name" value="TIC32"/>
</dbReference>
<dbReference type="InterPro" id="IPR056635">
    <property type="entry name" value="DUF7733"/>
</dbReference>
<evidence type="ECO:0000259" key="3">
    <source>
        <dbReference type="Pfam" id="PF24867"/>
    </source>
</evidence>
<dbReference type="AlphaFoldDB" id="A0A6A1UYW7"/>
<dbReference type="PRINTS" id="PR00081">
    <property type="entry name" value="GDHRDH"/>
</dbReference>
<dbReference type="CDD" id="cd05327">
    <property type="entry name" value="retinol-DH_like_SDR_c_like"/>
    <property type="match status" value="1"/>
</dbReference>
<name>A0A6A1UYW7_9ROSI</name>
<proteinExistence type="predicted"/>
<keyword evidence="5" id="KW-1185">Reference proteome</keyword>
<feature type="domain" description="DUF7733" evidence="3">
    <location>
        <begin position="47"/>
        <end position="220"/>
    </location>
</feature>
<feature type="region of interest" description="Disordered" evidence="1">
    <location>
        <begin position="1"/>
        <end position="32"/>
    </location>
</feature>
<dbReference type="EMBL" id="RXIC02000025">
    <property type="protein sequence ID" value="KAB1204847.1"/>
    <property type="molecule type" value="Genomic_DNA"/>
</dbReference>
<dbReference type="PANTHER" id="PTHR48476">
    <property type="entry name" value="SHORT-CHAIN DEHYDROGENASE TIC 32, CHLOROPLASTIC-LIKE"/>
    <property type="match status" value="1"/>
</dbReference>
<sequence length="503" mass="55291">MSGRDGPPRNDISLPKEPEYEHKNRDETASLKTRTEYPTTLPKAGFLSFRQLNALALIIIVAATGTVGPEDFAFVFFTLFYMYFISKVAFPILHPSKEATVFSPDQMKILRLYVLVGAIVGLFLPIAYIFHCIFEGDKEGIKAATPHVFLLSSQVFMEGVAFSSGFSLPVRVFVPVCYNARRIFTIVDWLRSEFSQVGEEYAGSNIRLYVGRGLAIGNMAASICSGASSGIGTETTRVLALRGVRVVMGVRNMTAGKDVKEEIVKEIPTAKVDAMELDLSSMDSVKKFASDFNSSGLPLNILINNAGVMATPFMLSKDKIELQFATNHLGHFLLTNLLLDTMKRTARKSSKEGRVVNVSSSAHRLSYREGICFNRINDKSGYSRLAAYGQSKLANVLHANELAGHLKGDRVDITANSLHPGAIVTNIFRQSNIVHSLVHNLGRFVLKNVQQGAATTCYVALHPQVKGVSGEFFADSNLSKASSQGRDVELAKKLWDFSMNLIR</sequence>
<evidence type="ECO:0000313" key="4">
    <source>
        <dbReference type="EMBL" id="KAB1204847.1"/>
    </source>
</evidence>
<gene>
    <name evidence="4" type="ORF">CJ030_MR7G015320</name>
</gene>
<dbReference type="Proteomes" id="UP000516437">
    <property type="component" value="Chromosome 7"/>
</dbReference>
<feature type="transmembrane region" description="Helical" evidence="2">
    <location>
        <begin position="110"/>
        <end position="130"/>
    </location>
</feature>
<dbReference type="Gene3D" id="3.40.50.720">
    <property type="entry name" value="NAD(P)-binding Rossmann-like Domain"/>
    <property type="match status" value="1"/>
</dbReference>
<keyword evidence="2" id="KW-0812">Transmembrane</keyword>
<dbReference type="InterPro" id="IPR036291">
    <property type="entry name" value="NAD(P)-bd_dom_sf"/>
</dbReference>
<dbReference type="OrthoDB" id="1906194at2759"/>
<feature type="transmembrane region" description="Helical" evidence="2">
    <location>
        <begin position="44"/>
        <end position="66"/>
    </location>
</feature>
<evidence type="ECO:0000256" key="1">
    <source>
        <dbReference type="SAM" id="MobiDB-lite"/>
    </source>
</evidence>
<dbReference type="InterPro" id="IPR002347">
    <property type="entry name" value="SDR_fam"/>
</dbReference>
<dbReference type="SUPFAM" id="SSF51735">
    <property type="entry name" value="NAD(P)-binding Rossmann-fold domains"/>
    <property type="match status" value="1"/>
</dbReference>
<protein>
    <submittedName>
        <fullName evidence="4">Short-chain dehydrogenase TIC 32, chloroplastic</fullName>
    </submittedName>
</protein>
<evidence type="ECO:0000256" key="2">
    <source>
        <dbReference type="SAM" id="Phobius"/>
    </source>
</evidence>
<keyword evidence="2" id="KW-1133">Transmembrane helix</keyword>
<evidence type="ECO:0000313" key="5">
    <source>
        <dbReference type="Proteomes" id="UP000516437"/>
    </source>
</evidence>
<dbReference type="Pfam" id="PF00106">
    <property type="entry name" value="adh_short"/>
    <property type="match status" value="1"/>
</dbReference>
<feature type="transmembrane region" description="Helical" evidence="2">
    <location>
        <begin position="72"/>
        <end position="90"/>
    </location>
</feature>
<feature type="compositionally biased region" description="Basic and acidic residues" evidence="1">
    <location>
        <begin position="14"/>
        <end position="32"/>
    </location>
</feature>
<comment type="caution">
    <text evidence="4">The sequence shown here is derived from an EMBL/GenBank/DDBJ whole genome shotgun (WGS) entry which is preliminary data.</text>
</comment>
<dbReference type="PANTHER" id="PTHR48476:SF1">
    <property type="entry name" value="SHORT-CHAIN DEHYDROGENASE TIC 32, CHLOROPLASTIC-LIKE"/>
    <property type="match status" value="1"/>
</dbReference>
<reference evidence="4 5" key="1">
    <citation type="journal article" date="2019" name="Plant Biotechnol. J.">
        <title>The red bayberry genome and genetic basis of sex determination.</title>
        <authorList>
            <person name="Jia H.M."/>
            <person name="Jia H.J."/>
            <person name="Cai Q.L."/>
            <person name="Wang Y."/>
            <person name="Zhao H.B."/>
            <person name="Yang W.F."/>
            <person name="Wang G.Y."/>
            <person name="Li Y.H."/>
            <person name="Zhan D.L."/>
            <person name="Shen Y.T."/>
            <person name="Niu Q.F."/>
            <person name="Chang L."/>
            <person name="Qiu J."/>
            <person name="Zhao L."/>
            <person name="Xie H.B."/>
            <person name="Fu W.Y."/>
            <person name="Jin J."/>
            <person name="Li X.W."/>
            <person name="Jiao Y."/>
            <person name="Zhou C.C."/>
            <person name="Tu T."/>
            <person name="Chai C.Y."/>
            <person name="Gao J.L."/>
            <person name="Fan L.J."/>
            <person name="van de Weg E."/>
            <person name="Wang J.Y."/>
            <person name="Gao Z.S."/>
        </authorList>
    </citation>
    <scope>NUCLEOTIDE SEQUENCE [LARGE SCALE GENOMIC DNA]</scope>
    <source>
        <tissue evidence="4">Leaves</tissue>
    </source>
</reference>
<dbReference type="Pfam" id="PF24867">
    <property type="entry name" value="DUF7733"/>
    <property type="match status" value="1"/>
</dbReference>